<dbReference type="GO" id="GO:0004519">
    <property type="term" value="F:endonuclease activity"/>
    <property type="evidence" value="ECO:0007669"/>
    <property type="project" value="InterPro"/>
</dbReference>
<feature type="chain" id="PRO_5020397472" description="HNH domain-containing protein" evidence="1">
    <location>
        <begin position="28"/>
        <end position="317"/>
    </location>
</feature>
<dbReference type="CDD" id="cd00085">
    <property type="entry name" value="HNHc"/>
    <property type="match status" value="1"/>
</dbReference>
<dbReference type="RefSeq" id="WP_138227098.1">
    <property type="nucleotide sequence ID" value="NZ_CP040396.1"/>
</dbReference>
<evidence type="ECO:0000256" key="1">
    <source>
        <dbReference type="SAM" id="SignalP"/>
    </source>
</evidence>
<evidence type="ECO:0000259" key="2">
    <source>
        <dbReference type="Pfam" id="PF01844"/>
    </source>
</evidence>
<evidence type="ECO:0000313" key="3">
    <source>
        <dbReference type="EMBL" id="QCT04379.1"/>
    </source>
</evidence>
<protein>
    <recommendedName>
        <fullName evidence="2">HNH domain-containing protein</fullName>
    </recommendedName>
</protein>
<feature type="domain" description="HNH" evidence="2">
    <location>
        <begin position="277"/>
        <end position="301"/>
    </location>
</feature>
<dbReference type="EMBL" id="CP040396">
    <property type="protein sequence ID" value="QCT04379.1"/>
    <property type="molecule type" value="Genomic_DNA"/>
</dbReference>
<dbReference type="GO" id="GO:0003676">
    <property type="term" value="F:nucleic acid binding"/>
    <property type="evidence" value="ECO:0007669"/>
    <property type="project" value="InterPro"/>
</dbReference>
<dbReference type="Pfam" id="PF01844">
    <property type="entry name" value="HNH"/>
    <property type="match status" value="1"/>
</dbReference>
<proteinExistence type="predicted"/>
<reference evidence="3 4" key="1">
    <citation type="submission" date="2019-05" db="EMBL/GenBank/DDBJ databases">
        <authorList>
            <person name="Chen C."/>
        </authorList>
    </citation>
    <scope>NUCLEOTIDE SEQUENCE [LARGE SCALE GENOMIC DNA]</scope>
    <source>
        <strain evidence="3 4">HB172198</strain>
    </source>
</reference>
<dbReference type="InterPro" id="IPR002711">
    <property type="entry name" value="HNH"/>
</dbReference>
<dbReference type="GO" id="GO:0008270">
    <property type="term" value="F:zinc ion binding"/>
    <property type="evidence" value="ECO:0007669"/>
    <property type="project" value="InterPro"/>
</dbReference>
<sequence length="317" mass="35497">MKRFKWFFSLLLVLMLALQLTTVQTNATELVDSTIPSFVDLGENSNDIGQEVVLEFVKEYNEFENPNEVTDKYFYFTFEDDGSSKTSEITKYEANMISSLSAVPSSAGGVVVSVRLDPAGVNKATFTSKIISIAGSKPNKLDFKIQLGKSMTRSNSTTIVSSVTKRLQGILGIKVGAEVTHTFDVTQTGFYTGVLDLTASNLIGSTLGTDRANSPTLLLNNKAKLYPVYTDPASARVMREPDRADWARTPSIDWTYNDTKKYRKWYNETYPNVYDWTKNHVHHMRPRNLGGTNDYSNLIPLPSTFHTGTVSPWFVNY</sequence>
<name>A0A4P8XUA6_9BACL</name>
<keyword evidence="4" id="KW-1185">Reference proteome</keyword>
<dbReference type="Proteomes" id="UP000300879">
    <property type="component" value="Chromosome"/>
</dbReference>
<dbReference type="InterPro" id="IPR003615">
    <property type="entry name" value="HNH_nuc"/>
</dbReference>
<dbReference type="OrthoDB" id="3078740at2"/>
<evidence type="ECO:0000313" key="4">
    <source>
        <dbReference type="Proteomes" id="UP000300879"/>
    </source>
</evidence>
<dbReference type="KEGG" id="palo:E6C60_3671"/>
<dbReference type="AlphaFoldDB" id="A0A4P8XUA6"/>
<gene>
    <name evidence="3" type="ORF">E6C60_3671</name>
</gene>
<feature type="signal peptide" evidence="1">
    <location>
        <begin position="1"/>
        <end position="27"/>
    </location>
</feature>
<keyword evidence="1" id="KW-0732">Signal</keyword>
<accession>A0A4P8XUA6</accession>
<organism evidence="3 4">
    <name type="scientific">Paenibacillus algicola</name>
    <dbReference type="NCBI Taxonomy" id="2565926"/>
    <lineage>
        <taxon>Bacteria</taxon>
        <taxon>Bacillati</taxon>
        <taxon>Bacillota</taxon>
        <taxon>Bacilli</taxon>
        <taxon>Bacillales</taxon>
        <taxon>Paenibacillaceae</taxon>
        <taxon>Paenibacillus</taxon>
    </lineage>
</organism>